<proteinExistence type="predicted"/>
<organism evidence="1 2">
    <name type="scientific">Kroppenstedtia guangzhouensis</name>
    <dbReference type="NCBI Taxonomy" id="1274356"/>
    <lineage>
        <taxon>Bacteria</taxon>
        <taxon>Bacillati</taxon>
        <taxon>Bacillota</taxon>
        <taxon>Bacilli</taxon>
        <taxon>Bacillales</taxon>
        <taxon>Thermoactinomycetaceae</taxon>
        <taxon>Kroppenstedtia</taxon>
    </lineage>
</organism>
<dbReference type="Proteomes" id="UP000617979">
    <property type="component" value="Unassembled WGS sequence"/>
</dbReference>
<accession>A0ABQ1GVL3</accession>
<protein>
    <submittedName>
        <fullName evidence="1">Uncharacterized protein</fullName>
    </submittedName>
</protein>
<dbReference type="SUPFAM" id="SSF109604">
    <property type="entry name" value="HD-domain/PDEase-like"/>
    <property type="match status" value="1"/>
</dbReference>
<evidence type="ECO:0000313" key="2">
    <source>
        <dbReference type="Proteomes" id="UP000617979"/>
    </source>
</evidence>
<comment type="caution">
    <text evidence="1">The sequence shown here is derived from an EMBL/GenBank/DDBJ whole genome shotgun (WGS) entry which is preliminary data.</text>
</comment>
<sequence length="177" mass="20561">MSFLHLTLTLDPVPCELNPRLPSARSLPGARFFTLAEVPDDETCRQHLYHLVREGVLDDPGHGAGFESYGQFYEKIYPRCYRDHAATQFLATSLKKNGLRLDLSRWPLLEQPAPDLCADRIDYTLQDRIHYDQMDKQSISWFLNQLTVFEGKICLSTLEAGEWFTELYDREMIGFFH</sequence>
<name>A0ABQ1GVL3_9BACL</name>
<gene>
    <name evidence="1" type="ORF">GCM10007416_25110</name>
</gene>
<dbReference type="EMBL" id="BMEX01000009">
    <property type="protein sequence ID" value="GGA50910.1"/>
    <property type="molecule type" value="Genomic_DNA"/>
</dbReference>
<dbReference type="RefSeq" id="WP_188432866.1">
    <property type="nucleotide sequence ID" value="NZ_BMEX01000009.1"/>
</dbReference>
<evidence type="ECO:0000313" key="1">
    <source>
        <dbReference type="EMBL" id="GGA50910.1"/>
    </source>
</evidence>
<reference evidence="2" key="1">
    <citation type="journal article" date="2019" name="Int. J. Syst. Evol. Microbiol.">
        <title>The Global Catalogue of Microorganisms (GCM) 10K type strain sequencing project: providing services to taxonomists for standard genome sequencing and annotation.</title>
        <authorList>
            <consortium name="The Broad Institute Genomics Platform"/>
            <consortium name="The Broad Institute Genome Sequencing Center for Infectious Disease"/>
            <person name="Wu L."/>
            <person name="Ma J."/>
        </authorList>
    </citation>
    <scope>NUCLEOTIDE SEQUENCE [LARGE SCALE GENOMIC DNA]</scope>
    <source>
        <strain evidence="2">CGMCC 1.12404</strain>
    </source>
</reference>
<keyword evidence="2" id="KW-1185">Reference proteome</keyword>